<evidence type="ECO:0000256" key="3">
    <source>
        <dbReference type="ARBA" id="ARBA00022643"/>
    </source>
</evidence>
<evidence type="ECO:0000313" key="8">
    <source>
        <dbReference type="Proteomes" id="UP000294292"/>
    </source>
</evidence>
<keyword evidence="2 5" id="KW-0285">Flavoprotein</keyword>
<keyword evidence="4 5" id="KW-0560">Oxidoreductase</keyword>
<protein>
    <submittedName>
        <fullName evidence="7">Oxygen-insensitive NADPH nitroreductase</fullName>
        <ecNumber evidence="7">1.5.1.38</ecNumber>
    </submittedName>
</protein>
<dbReference type="InterPro" id="IPR000415">
    <property type="entry name" value="Nitroreductase-like"/>
</dbReference>
<dbReference type="EC" id="1.5.1.38" evidence="7"/>
<accession>A0A4P7A1X2</accession>
<dbReference type="Gene3D" id="3.40.109.10">
    <property type="entry name" value="NADH Oxidase"/>
    <property type="match status" value="1"/>
</dbReference>
<keyword evidence="3 5" id="KW-0288">FMN</keyword>
<gene>
    <name evidence="7" type="primary">nfsA</name>
    <name evidence="7" type="ORF">E2636_12485</name>
</gene>
<reference evidence="7 8" key="1">
    <citation type="submission" date="2019-03" db="EMBL/GenBank/DDBJ databases">
        <title>Complete genome sequence of Paenisporosarcina antarctica CGMCC 1.6503T.</title>
        <authorList>
            <person name="Rong J.-C."/>
            <person name="Chi N.-Y."/>
            <person name="Zhang Q.-F."/>
        </authorList>
    </citation>
    <scope>NUCLEOTIDE SEQUENCE [LARGE SCALE GENOMIC DNA]</scope>
    <source>
        <strain evidence="7 8">CGMCC 1.6503</strain>
    </source>
</reference>
<dbReference type="CDD" id="cd02146">
    <property type="entry name" value="NfsA-like"/>
    <property type="match status" value="1"/>
</dbReference>
<dbReference type="Pfam" id="PF00881">
    <property type="entry name" value="Nitroreductase"/>
    <property type="match status" value="1"/>
</dbReference>
<dbReference type="NCBIfam" id="NF008033">
    <property type="entry name" value="PRK10765.1"/>
    <property type="match status" value="1"/>
</dbReference>
<dbReference type="KEGG" id="panc:E2636_12485"/>
<dbReference type="GO" id="GO:0052873">
    <property type="term" value="F:FMN reductase (NADPH) activity"/>
    <property type="evidence" value="ECO:0007669"/>
    <property type="project" value="UniProtKB-EC"/>
</dbReference>
<dbReference type="RefSeq" id="WP_134210487.1">
    <property type="nucleotide sequence ID" value="NZ_CP038015.1"/>
</dbReference>
<dbReference type="AlphaFoldDB" id="A0A4P7A1X2"/>
<organism evidence="7 8">
    <name type="scientific">Paenisporosarcina antarctica</name>
    <dbReference type="NCBI Taxonomy" id="417367"/>
    <lineage>
        <taxon>Bacteria</taxon>
        <taxon>Bacillati</taxon>
        <taxon>Bacillota</taxon>
        <taxon>Bacilli</taxon>
        <taxon>Bacillales</taxon>
        <taxon>Caryophanaceae</taxon>
        <taxon>Paenisporosarcina</taxon>
    </lineage>
</organism>
<dbReference type="OrthoDB" id="9775805at2"/>
<evidence type="ECO:0000256" key="2">
    <source>
        <dbReference type="ARBA" id="ARBA00022630"/>
    </source>
</evidence>
<evidence type="ECO:0000313" key="7">
    <source>
        <dbReference type="EMBL" id="QBP41916.1"/>
    </source>
</evidence>
<evidence type="ECO:0000256" key="4">
    <source>
        <dbReference type="ARBA" id="ARBA00023002"/>
    </source>
</evidence>
<dbReference type="InterPro" id="IPR016446">
    <property type="entry name" value="Flavin_OxRdtase_Frp"/>
</dbReference>
<evidence type="ECO:0000256" key="5">
    <source>
        <dbReference type="PIRNR" id="PIRNR005426"/>
    </source>
</evidence>
<dbReference type="EMBL" id="CP038015">
    <property type="protein sequence ID" value="QBP41916.1"/>
    <property type="molecule type" value="Genomic_DNA"/>
</dbReference>
<dbReference type="PANTHER" id="PTHR43425">
    <property type="entry name" value="OXYGEN-INSENSITIVE NADPH NITROREDUCTASE"/>
    <property type="match status" value="1"/>
</dbReference>
<feature type="domain" description="Nitroreductase" evidence="6">
    <location>
        <begin position="6"/>
        <end position="160"/>
    </location>
</feature>
<proteinExistence type="inferred from homology"/>
<dbReference type="SUPFAM" id="SSF55469">
    <property type="entry name" value="FMN-dependent nitroreductase-like"/>
    <property type="match status" value="1"/>
</dbReference>
<name>A0A4P7A1X2_9BACL</name>
<dbReference type="PIRSF" id="PIRSF005426">
    <property type="entry name" value="Frp"/>
    <property type="match status" value="1"/>
</dbReference>
<dbReference type="PANTHER" id="PTHR43425:SF3">
    <property type="entry name" value="NADPH-DEPENDENT OXIDOREDUCTASE"/>
    <property type="match status" value="1"/>
</dbReference>
<comment type="similarity">
    <text evidence="1 5">Belongs to the flavin oxidoreductase frp family.</text>
</comment>
<dbReference type="Proteomes" id="UP000294292">
    <property type="component" value="Chromosome"/>
</dbReference>
<keyword evidence="5" id="KW-0521">NADP</keyword>
<dbReference type="InterPro" id="IPR029479">
    <property type="entry name" value="Nitroreductase"/>
</dbReference>
<evidence type="ECO:0000256" key="1">
    <source>
        <dbReference type="ARBA" id="ARBA00008366"/>
    </source>
</evidence>
<evidence type="ECO:0000259" key="6">
    <source>
        <dbReference type="Pfam" id="PF00881"/>
    </source>
</evidence>
<sequence>MVIELIRSHSSVRSYTEKQLSREEVSELVEIAQHAATSHFVQAYSVVWVTDKEKREKLAELSRNPKQMLGAGAVLLLCADFSRLSHAGKMHGESIVFDNAESLIVGITDVGLFAQNLALAAESKGYGICYIGGVRNEMEAISDLVELPNGVFPVYGMTMGVPAEHNEVKPRLPVDAILHENKYDEVKYDELLPTYDKEIERYYKNRSTNEKSTTWTKGMAVYLKKPQRLHVRSFLEKKGFHLK</sequence>
<keyword evidence="8" id="KW-1185">Reference proteome</keyword>